<proteinExistence type="predicted"/>
<keyword evidence="2" id="KW-1185">Reference proteome</keyword>
<reference evidence="1 2" key="1">
    <citation type="submission" date="2023-07" db="EMBL/GenBank/DDBJ databases">
        <title>Functional and genomic diversity of the sorghum phyllosphere microbiome.</title>
        <authorList>
            <person name="Shade A."/>
        </authorList>
    </citation>
    <scope>NUCLEOTIDE SEQUENCE [LARGE SCALE GENOMIC DNA]</scope>
    <source>
        <strain evidence="1 2">SORGH_AS_1126</strain>
    </source>
</reference>
<dbReference type="EMBL" id="JAUTBL010000002">
    <property type="protein sequence ID" value="MDQ1185398.1"/>
    <property type="molecule type" value="Genomic_DNA"/>
</dbReference>
<gene>
    <name evidence="1" type="ORF">QE408_002541</name>
</gene>
<protein>
    <recommendedName>
        <fullName evidence="3">Secretion protein HylD</fullName>
    </recommendedName>
</protein>
<evidence type="ECO:0008006" key="3">
    <source>
        <dbReference type="Google" id="ProtNLM"/>
    </source>
</evidence>
<name>A0ABU0UKB5_9HYPH</name>
<evidence type="ECO:0000313" key="1">
    <source>
        <dbReference type="EMBL" id="MDQ1185398.1"/>
    </source>
</evidence>
<dbReference type="RefSeq" id="WP_306931606.1">
    <property type="nucleotide sequence ID" value="NZ_JAUTBL010000002.1"/>
</dbReference>
<evidence type="ECO:0000313" key="2">
    <source>
        <dbReference type="Proteomes" id="UP001224781"/>
    </source>
</evidence>
<sequence length="129" mass="13780">MISAWLTKAATPIFCKIILPLLIVAALIFAGCHAFKRGTETLSQMVADARTSAIAERDAHWTAQIEKSNANQARREAAQAIETMRISAETAKTIAAQRARLITLEKANAALPNGTAVGLDGGRVQLLPD</sequence>
<dbReference type="Proteomes" id="UP001224781">
    <property type="component" value="Unassembled WGS sequence"/>
</dbReference>
<accession>A0ABU0UKB5</accession>
<comment type="caution">
    <text evidence="1">The sequence shown here is derived from an EMBL/GenBank/DDBJ whole genome shotgun (WGS) entry which is preliminary data.</text>
</comment>
<organism evidence="1 2">
    <name type="scientific">Agrobacterium larrymoorei</name>
    <dbReference type="NCBI Taxonomy" id="160699"/>
    <lineage>
        <taxon>Bacteria</taxon>
        <taxon>Pseudomonadati</taxon>
        <taxon>Pseudomonadota</taxon>
        <taxon>Alphaproteobacteria</taxon>
        <taxon>Hyphomicrobiales</taxon>
        <taxon>Rhizobiaceae</taxon>
        <taxon>Rhizobium/Agrobacterium group</taxon>
        <taxon>Agrobacterium</taxon>
    </lineage>
</organism>